<dbReference type="Pfam" id="PF16495">
    <property type="entry name" value="SWIRM-assoc_1"/>
    <property type="match status" value="1"/>
</dbReference>
<evidence type="ECO:0000256" key="3">
    <source>
        <dbReference type="ARBA" id="ARBA00023163"/>
    </source>
</evidence>
<feature type="coiled-coil region" evidence="6">
    <location>
        <begin position="541"/>
        <end position="568"/>
    </location>
</feature>
<comment type="caution">
    <text evidence="11">The sequence shown here is derived from an EMBL/GenBank/DDBJ whole genome shotgun (WGS) entry which is preliminary data.</text>
</comment>
<dbReference type="Gene3D" id="1.10.10.10">
    <property type="entry name" value="Winged helix-like DNA-binding domain superfamily/Winged helix DNA-binding domain"/>
    <property type="match status" value="1"/>
</dbReference>
<keyword evidence="3" id="KW-0804">Transcription</keyword>
<dbReference type="GO" id="GO:0016514">
    <property type="term" value="C:SWI/SNF complex"/>
    <property type="evidence" value="ECO:0007669"/>
    <property type="project" value="TreeGrafter"/>
</dbReference>
<accession>A0A7J7K0A7</accession>
<feature type="compositionally biased region" description="Basic and acidic residues" evidence="7">
    <location>
        <begin position="671"/>
        <end position="692"/>
    </location>
</feature>
<keyword evidence="12" id="KW-1185">Reference proteome</keyword>
<comment type="similarity">
    <text evidence="5">Belongs to the SMARCC family.</text>
</comment>
<evidence type="ECO:0000256" key="1">
    <source>
        <dbReference type="ARBA" id="ARBA00023015"/>
    </source>
</evidence>
<gene>
    <name evidence="11" type="ORF">EB796_009635</name>
</gene>
<dbReference type="Proteomes" id="UP000593567">
    <property type="component" value="Unassembled WGS sequence"/>
</dbReference>
<evidence type="ECO:0000256" key="4">
    <source>
        <dbReference type="ARBA" id="ARBA00023242"/>
    </source>
</evidence>
<dbReference type="SUPFAM" id="SSF46689">
    <property type="entry name" value="Homeodomain-like"/>
    <property type="match status" value="2"/>
</dbReference>
<proteinExistence type="inferred from homology"/>
<evidence type="ECO:0000256" key="6">
    <source>
        <dbReference type="SAM" id="Coils"/>
    </source>
</evidence>
<dbReference type="OrthoDB" id="118550at2759"/>
<dbReference type="EMBL" id="VXIV02001537">
    <property type="protein sequence ID" value="KAF6032069.1"/>
    <property type="molecule type" value="Genomic_DNA"/>
</dbReference>
<evidence type="ECO:0000259" key="10">
    <source>
        <dbReference type="PROSITE" id="PS51293"/>
    </source>
</evidence>
<feature type="region of interest" description="Disordered" evidence="7">
    <location>
        <begin position="14"/>
        <end position="56"/>
    </location>
</feature>
<dbReference type="FunFam" id="1.10.10.10:FF:000020">
    <property type="entry name" value="SWI/SNF complex subunit SMARCC2 isoform c"/>
    <property type="match status" value="1"/>
</dbReference>
<feature type="compositionally biased region" description="Polar residues" evidence="7">
    <location>
        <begin position="639"/>
        <end position="651"/>
    </location>
</feature>
<keyword evidence="1" id="KW-0805">Transcription regulation</keyword>
<organism evidence="11 12">
    <name type="scientific">Bugula neritina</name>
    <name type="common">Brown bryozoan</name>
    <name type="synonym">Sertularia neritina</name>
    <dbReference type="NCBI Taxonomy" id="10212"/>
    <lineage>
        <taxon>Eukaryota</taxon>
        <taxon>Metazoa</taxon>
        <taxon>Spiralia</taxon>
        <taxon>Lophotrochozoa</taxon>
        <taxon>Bryozoa</taxon>
        <taxon>Gymnolaemata</taxon>
        <taxon>Cheilostomatida</taxon>
        <taxon>Flustrina</taxon>
        <taxon>Buguloidea</taxon>
        <taxon>Bugulidae</taxon>
        <taxon>Bugula</taxon>
    </lineage>
</organism>
<dbReference type="InterPro" id="IPR001005">
    <property type="entry name" value="SANT/Myb"/>
</dbReference>
<dbReference type="InterPro" id="IPR009057">
    <property type="entry name" value="Homeodomain-like_sf"/>
</dbReference>
<evidence type="ECO:0000259" key="9">
    <source>
        <dbReference type="PROSITE" id="PS50934"/>
    </source>
</evidence>
<dbReference type="Gene3D" id="1.10.10.60">
    <property type="entry name" value="Homeodomain-like"/>
    <property type="match status" value="1"/>
</dbReference>
<dbReference type="InterPro" id="IPR017884">
    <property type="entry name" value="SANT_dom"/>
</dbReference>
<keyword evidence="6" id="KW-0175">Coiled coil</keyword>
<dbReference type="GO" id="GO:0003677">
    <property type="term" value="F:DNA binding"/>
    <property type="evidence" value="ECO:0007669"/>
    <property type="project" value="UniProtKB-KW"/>
</dbReference>
<dbReference type="SMART" id="SM00717">
    <property type="entry name" value="SANT"/>
    <property type="match status" value="1"/>
</dbReference>
<dbReference type="Pfam" id="PF00249">
    <property type="entry name" value="Myb_DNA-binding"/>
    <property type="match status" value="1"/>
</dbReference>
<feature type="domain" description="SANT" evidence="10">
    <location>
        <begin position="337"/>
        <end position="384"/>
    </location>
</feature>
<dbReference type="CDD" id="cd00167">
    <property type="entry name" value="SANT"/>
    <property type="match status" value="1"/>
</dbReference>
<dbReference type="AlphaFoldDB" id="A0A7J7K0A7"/>
<name>A0A7J7K0A7_BUGNE</name>
<feature type="compositionally biased region" description="Basic and acidic residues" evidence="7">
    <location>
        <begin position="721"/>
        <end position="736"/>
    </location>
</feature>
<evidence type="ECO:0000313" key="11">
    <source>
        <dbReference type="EMBL" id="KAF6032069.1"/>
    </source>
</evidence>
<evidence type="ECO:0000256" key="7">
    <source>
        <dbReference type="SAM" id="MobiDB-lite"/>
    </source>
</evidence>
<evidence type="ECO:0000256" key="2">
    <source>
        <dbReference type="ARBA" id="ARBA00023125"/>
    </source>
</evidence>
<reference evidence="11" key="1">
    <citation type="submission" date="2020-06" db="EMBL/GenBank/DDBJ databases">
        <title>Draft genome of Bugula neritina, a colonial animal packing powerful symbionts and potential medicines.</title>
        <authorList>
            <person name="Rayko M."/>
        </authorList>
    </citation>
    <scope>NUCLEOTIDE SEQUENCE [LARGE SCALE GENOMIC DNA]</scope>
    <source>
        <strain evidence="11">Kwan_BN1</strain>
    </source>
</reference>
<dbReference type="PROSITE" id="PS50934">
    <property type="entry name" value="SWIRM"/>
    <property type="match status" value="1"/>
</dbReference>
<dbReference type="GO" id="GO:0042393">
    <property type="term" value="F:histone binding"/>
    <property type="evidence" value="ECO:0007669"/>
    <property type="project" value="TreeGrafter"/>
</dbReference>
<dbReference type="PANTHER" id="PTHR12802">
    <property type="entry name" value="SWI/SNF COMPLEX-RELATED"/>
    <property type="match status" value="1"/>
</dbReference>
<evidence type="ECO:0000259" key="8">
    <source>
        <dbReference type="PROSITE" id="PS50090"/>
    </source>
</evidence>
<dbReference type="InterPro" id="IPR007526">
    <property type="entry name" value="SWIRM"/>
</dbReference>
<evidence type="ECO:0000256" key="5">
    <source>
        <dbReference type="ARBA" id="ARBA00049655"/>
    </source>
</evidence>
<dbReference type="PROSITE" id="PS51293">
    <property type="entry name" value="SANT"/>
    <property type="match status" value="1"/>
</dbReference>
<dbReference type="InterPro" id="IPR032448">
    <property type="entry name" value="SWIRM-assoc"/>
</dbReference>
<evidence type="ECO:0000313" key="12">
    <source>
        <dbReference type="Proteomes" id="UP000593567"/>
    </source>
</evidence>
<keyword evidence="2" id="KW-0238">DNA-binding</keyword>
<feature type="domain" description="Myb-like" evidence="8">
    <location>
        <begin position="338"/>
        <end position="380"/>
    </location>
</feature>
<sequence>MDKSILCALVNKKDKGKQKVKKKRSLSPNSASLKKISKKAKASTSSDSKSTKKLSSKVELAKERSVEEEDCFAALLNPEPAIKITEVNLANAPVTKKDHDYRPVMFAGCVDIEGRKHVEEELSEWVQPLTDHPDHVTSSIIVPAKAKWFNRSSIHKIEISSLPEFFNNSNKAKTPEIYTAYRNYMLDTYMAKPQKYLTMVECRRRLPGDLCAVFRVHSFLEYWGLINYGLSIVNNHKPSRLILPHTDAHFFALSETKTGLHPAESLRSSHKRNMADHCVDFNYDGNDTADDVAQSANIETGETNETPPDSPHKMKLGICTKDIELDRSHSVMIDYREWTQHEILRLMEGVEKYKDDWNKVGEHVGSRNQDECLLYFLRLPIEEKFTEKDSSLSHTDDVIPFSRSCNPVMYTMAFLANVVSTKVAASAAKAALEVFSFLKDRTENTPEKIVARHIRNIKAAMGETTPADTPPVTEKAETSVTEPEWVNFSYTDRRVIKLALDRALEAAAQMALELAEQDELKIKAGVALVVNKQTKKLSIKLNYLESIMTKLKHDVKQVERERQVLLDRRQLYHQSVLERFGLKARRTAVIPEEVREANANSLVDKLQKGDQAESYKTEVGRPDVKEDLFGFDDAKVKGKNSSNGQENSTSDLKSDIAILSSHKSGITPKSESIDSKDVNIETKTEFPEKTELDSQLYSRKSRDPENDLPNLPATLQPYQDSDYHSYGHADDPHQPHALLEDDVSHLTGHLTEGMEIDMTSEDNQAAALLNFS</sequence>
<feature type="compositionally biased region" description="Basic residues" evidence="7">
    <location>
        <begin position="14"/>
        <end position="25"/>
    </location>
</feature>
<protein>
    <submittedName>
        <fullName evidence="11">SMARCC2</fullName>
    </submittedName>
</protein>
<dbReference type="FunFam" id="1.10.10.60:FF:000014">
    <property type="entry name" value="SWI/SNF complex subunit SMARCC2 isoform C"/>
    <property type="match status" value="1"/>
</dbReference>
<feature type="region of interest" description="Disordered" evidence="7">
    <location>
        <begin position="663"/>
        <end position="736"/>
    </location>
</feature>
<feature type="region of interest" description="Disordered" evidence="7">
    <location>
        <begin position="634"/>
        <end position="653"/>
    </location>
</feature>
<dbReference type="Pfam" id="PF16498">
    <property type="entry name" value="SWIRM-assoc_3"/>
    <property type="match status" value="1"/>
</dbReference>
<dbReference type="InterPro" id="IPR036388">
    <property type="entry name" value="WH-like_DNA-bd_sf"/>
</dbReference>
<dbReference type="InterPro" id="IPR032451">
    <property type="entry name" value="SMARCC_C"/>
</dbReference>
<dbReference type="PROSITE" id="PS50090">
    <property type="entry name" value="MYB_LIKE"/>
    <property type="match status" value="1"/>
</dbReference>
<dbReference type="Pfam" id="PF04433">
    <property type="entry name" value="SWIRM"/>
    <property type="match status" value="1"/>
</dbReference>
<keyword evidence="4" id="KW-0539">Nucleus</keyword>
<feature type="domain" description="SWIRM" evidence="9">
    <location>
        <begin position="140"/>
        <end position="237"/>
    </location>
</feature>
<dbReference type="GO" id="GO:0045893">
    <property type="term" value="P:positive regulation of DNA-templated transcription"/>
    <property type="evidence" value="ECO:0007669"/>
    <property type="project" value="TreeGrafter"/>
</dbReference>
<dbReference type="PANTHER" id="PTHR12802:SF41">
    <property type="entry name" value="BRAHMA ASSOCIATED PROTEIN 155 KDA"/>
    <property type="match status" value="1"/>
</dbReference>